<proteinExistence type="predicted"/>
<dbReference type="EMBL" id="MVGT01003157">
    <property type="protein sequence ID" value="OVA05226.1"/>
    <property type="molecule type" value="Genomic_DNA"/>
</dbReference>
<dbReference type="InterPro" id="IPR016140">
    <property type="entry name" value="Bifunc_inhib/LTP/seed_store"/>
</dbReference>
<evidence type="ECO:0000313" key="3">
    <source>
        <dbReference type="EMBL" id="OVA05226.1"/>
    </source>
</evidence>
<evidence type="ECO:0000313" key="4">
    <source>
        <dbReference type="Proteomes" id="UP000195402"/>
    </source>
</evidence>
<dbReference type="Pfam" id="PF14368">
    <property type="entry name" value="LTP_2"/>
    <property type="match status" value="1"/>
</dbReference>
<organism evidence="3 4">
    <name type="scientific">Macleaya cordata</name>
    <name type="common">Five-seeded plume-poppy</name>
    <name type="synonym">Bocconia cordata</name>
    <dbReference type="NCBI Taxonomy" id="56857"/>
    <lineage>
        <taxon>Eukaryota</taxon>
        <taxon>Viridiplantae</taxon>
        <taxon>Streptophyta</taxon>
        <taxon>Embryophyta</taxon>
        <taxon>Tracheophyta</taxon>
        <taxon>Spermatophyta</taxon>
        <taxon>Magnoliopsida</taxon>
        <taxon>Ranunculales</taxon>
        <taxon>Papaveraceae</taxon>
        <taxon>Papaveroideae</taxon>
        <taxon>Macleaya</taxon>
    </lineage>
</organism>
<sequence>MGSLSSISRRGLLMVFLVVLMVMNWEIIVRKVDAVTAAECKEERRLLVNACKDVVGGNPASAYCCQRIRVTHIIECVCPVITPKLAALIDVNRAVRIIQGCGRQVPRHFKCGSITTP</sequence>
<dbReference type="SUPFAM" id="SSF47699">
    <property type="entry name" value="Bifunctional inhibitor/lipid-transfer protein/seed storage 2S albumin"/>
    <property type="match status" value="1"/>
</dbReference>
<evidence type="ECO:0000256" key="1">
    <source>
        <dbReference type="SAM" id="SignalP"/>
    </source>
</evidence>
<dbReference type="PANTHER" id="PTHR33286">
    <property type="entry name" value="BIFUNCTIONAL INHIBITOR/LIPID-TRANSFER PROTEIN/SEED STORAGE 2S ALBUMIN SUPERFAMILY PROTEIN"/>
    <property type="match status" value="1"/>
</dbReference>
<reference evidence="3 4" key="1">
    <citation type="journal article" date="2017" name="Mol. Plant">
        <title>The Genome of Medicinal Plant Macleaya cordata Provides New Insights into Benzylisoquinoline Alkaloids Metabolism.</title>
        <authorList>
            <person name="Liu X."/>
            <person name="Liu Y."/>
            <person name="Huang P."/>
            <person name="Ma Y."/>
            <person name="Qing Z."/>
            <person name="Tang Q."/>
            <person name="Cao H."/>
            <person name="Cheng P."/>
            <person name="Zheng Y."/>
            <person name="Yuan Z."/>
            <person name="Zhou Y."/>
            <person name="Liu J."/>
            <person name="Tang Z."/>
            <person name="Zhuo Y."/>
            <person name="Zhang Y."/>
            <person name="Yu L."/>
            <person name="Huang J."/>
            <person name="Yang P."/>
            <person name="Peng Q."/>
            <person name="Zhang J."/>
            <person name="Jiang W."/>
            <person name="Zhang Z."/>
            <person name="Lin K."/>
            <person name="Ro D.K."/>
            <person name="Chen X."/>
            <person name="Xiong X."/>
            <person name="Shang Y."/>
            <person name="Huang S."/>
            <person name="Zeng J."/>
        </authorList>
    </citation>
    <scope>NUCLEOTIDE SEQUENCE [LARGE SCALE GENOMIC DNA]</scope>
    <source>
        <strain evidence="4">cv. BLH2017</strain>
        <tissue evidence="3">Root</tissue>
    </source>
</reference>
<dbReference type="Proteomes" id="UP000195402">
    <property type="component" value="Unassembled WGS sequence"/>
</dbReference>
<dbReference type="Gene3D" id="1.10.110.10">
    <property type="entry name" value="Plant lipid-transfer and hydrophobic proteins"/>
    <property type="match status" value="1"/>
</dbReference>
<evidence type="ECO:0000259" key="2">
    <source>
        <dbReference type="Pfam" id="PF14368"/>
    </source>
</evidence>
<feature type="domain" description="Bifunctional inhibitor/plant lipid transfer protein/seed storage helical" evidence="2">
    <location>
        <begin position="21"/>
        <end position="111"/>
    </location>
</feature>
<name>A0A200Q441_MACCD</name>
<dbReference type="OMA" id="GRQVPRH"/>
<dbReference type="AlphaFoldDB" id="A0A200Q441"/>
<feature type="signal peptide" evidence="1">
    <location>
        <begin position="1"/>
        <end position="34"/>
    </location>
</feature>
<feature type="chain" id="PRO_5012103174" evidence="1">
    <location>
        <begin position="35"/>
        <end position="117"/>
    </location>
</feature>
<dbReference type="InterPro" id="IPR036312">
    <property type="entry name" value="Bifun_inhib/LTP/seed_sf"/>
</dbReference>
<protein>
    <submittedName>
        <fullName evidence="3">Bifunctional inhibitor/plant lipid transfer protein/seed storage helical domain</fullName>
    </submittedName>
</protein>
<comment type="caution">
    <text evidence="3">The sequence shown here is derived from an EMBL/GenBank/DDBJ whole genome shotgun (WGS) entry which is preliminary data.</text>
</comment>
<dbReference type="InParanoid" id="A0A200Q441"/>
<accession>A0A200Q441</accession>
<keyword evidence="4" id="KW-1185">Reference proteome</keyword>
<dbReference type="PANTHER" id="PTHR33286:SF23">
    <property type="entry name" value="BIFUNCTIONAL INHIBITOR_PLANT LIPID TRANSFER PROTEIN_SEED STORAGE HELICAL DOMAIN-CONTAINING PROTEIN"/>
    <property type="match status" value="1"/>
</dbReference>
<keyword evidence="1" id="KW-0732">Signal</keyword>
<gene>
    <name evidence="3" type="ORF">BVC80_8949g34</name>
</gene>
<dbReference type="OrthoDB" id="1885440at2759"/>